<sequence>MHYFTADRVVDHSSQQMLKLVSDIEKYPEFVPLCKEIIIHNREKQGNDEILLASMQVNYAGIQKSFMTQIRVNKIQNRIAVKHIKNTFNFLENDWYFEEIAPNKCKIRFSIKYELKNRLFDMMLRAVFDHSFLYFAKAFEDRADKIYRPLISYK</sequence>
<name>A0A0G3I253_LIBAF</name>
<evidence type="ECO:0000313" key="3">
    <source>
        <dbReference type="EMBL" id="AKK19931.1"/>
    </source>
</evidence>
<feature type="domain" description="Coenzyme Q-binding protein COQ10 START" evidence="2">
    <location>
        <begin position="10"/>
        <end position="139"/>
    </location>
</feature>
<dbReference type="Pfam" id="PF03364">
    <property type="entry name" value="Polyketide_cyc"/>
    <property type="match status" value="1"/>
</dbReference>
<dbReference type="OrthoDB" id="9804759at2"/>
<comment type="similarity">
    <text evidence="1">Belongs to the ribosome association toxin RatA family.</text>
</comment>
<keyword evidence="4" id="KW-1185">Reference proteome</keyword>
<dbReference type="PANTHER" id="PTHR12901">
    <property type="entry name" value="SPERM PROTEIN HOMOLOG"/>
    <property type="match status" value="1"/>
</dbReference>
<dbReference type="InterPro" id="IPR005031">
    <property type="entry name" value="COQ10_START"/>
</dbReference>
<dbReference type="InterPro" id="IPR023393">
    <property type="entry name" value="START-like_dom_sf"/>
</dbReference>
<evidence type="ECO:0000256" key="1">
    <source>
        <dbReference type="ARBA" id="ARBA00008918"/>
    </source>
</evidence>
<dbReference type="InterPro" id="IPR044996">
    <property type="entry name" value="COQ10-like"/>
</dbReference>
<evidence type="ECO:0000313" key="4">
    <source>
        <dbReference type="Proteomes" id="UP000035503"/>
    </source>
</evidence>
<dbReference type="SUPFAM" id="SSF55961">
    <property type="entry name" value="Bet v1-like"/>
    <property type="match status" value="1"/>
</dbReference>
<gene>
    <name evidence="3" type="ORF">G293_01495</name>
</gene>
<protein>
    <recommendedName>
        <fullName evidence="2">Coenzyme Q-binding protein COQ10 START domain-containing protein</fullName>
    </recommendedName>
</protein>
<organism evidence="3 4">
    <name type="scientific">Candidatus Liberibacter africanus PTSAPSY</name>
    <dbReference type="NCBI Taxonomy" id="1277257"/>
    <lineage>
        <taxon>Bacteria</taxon>
        <taxon>Pseudomonadati</taxon>
        <taxon>Pseudomonadota</taxon>
        <taxon>Alphaproteobacteria</taxon>
        <taxon>Hyphomicrobiales</taxon>
        <taxon>Rhizobiaceae</taxon>
        <taxon>Liberibacter</taxon>
    </lineage>
</organism>
<dbReference type="KEGG" id="lau:G293_01495"/>
<reference evidence="3 4" key="1">
    <citation type="journal article" date="2015" name="Genome Announc.">
        <title>Complete Genome Sequence of 'Candidatus Liberibacter africanus,' a Bacterium Associated with Citrus Huanglongbing.</title>
        <authorList>
            <person name="Lin H."/>
            <person name="Pietersen G."/>
            <person name="Han C."/>
            <person name="Read D.A."/>
            <person name="Lou B."/>
            <person name="Gupta G."/>
            <person name="Civerolo E.L."/>
        </authorList>
    </citation>
    <scope>NUCLEOTIDE SEQUENCE [LARGE SCALE GENOMIC DNA]</scope>
    <source>
        <strain evidence="3 4">PTSAPSY</strain>
    </source>
</reference>
<dbReference type="CDD" id="cd07813">
    <property type="entry name" value="COQ10p_like"/>
    <property type="match status" value="1"/>
</dbReference>
<dbReference type="STRING" id="1277257.G293_01495"/>
<dbReference type="GO" id="GO:0048039">
    <property type="term" value="F:ubiquinone binding"/>
    <property type="evidence" value="ECO:0007669"/>
    <property type="project" value="InterPro"/>
</dbReference>
<dbReference type="Proteomes" id="UP000035503">
    <property type="component" value="Chromosome"/>
</dbReference>
<dbReference type="RefSeq" id="WP_047263991.1">
    <property type="nucleotide sequence ID" value="NZ_CP004021.1"/>
</dbReference>
<dbReference type="EMBL" id="CP004021">
    <property type="protein sequence ID" value="AKK19931.1"/>
    <property type="molecule type" value="Genomic_DNA"/>
</dbReference>
<dbReference type="PANTHER" id="PTHR12901:SF10">
    <property type="entry name" value="COENZYME Q-BINDING PROTEIN COQ10, MITOCHONDRIAL"/>
    <property type="match status" value="1"/>
</dbReference>
<dbReference type="GO" id="GO:0045333">
    <property type="term" value="P:cellular respiration"/>
    <property type="evidence" value="ECO:0007669"/>
    <property type="project" value="InterPro"/>
</dbReference>
<dbReference type="AlphaFoldDB" id="A0A0G3I253"/>
<proteinExistence type="inferred from homology"/>
<evidence type="ECO:0000259" key="2">
    <source>
        <dbReference type="Pfam" id="PF03364"/>
    </source>
</evidence>
<dbReference type="PATRIC" id="fig|1277257.4.peg.326"/>
<dbReference type="Gene3D" id="3.30.530.20">
    <property type="match status" value="1"/>
</dbReference>
<accession>A0A0G3I253</accession>